<dbReference type="EMBL" id="JACHXL010000002">
    <property type="protein sequence ID" value="MBB3106540.1"/>
    <property type="molecule type" value="Genomic_DNA"/>
</dbReference>
<protein>
    <submittedName>
        <fullName evidence="1">Uncharacterized protein</fullName>
    </submittedName>
</protein>
<gene>
    <name evidence="1" type="ORF">FHS24_001041</name>
</gene>
<dbReference type="SUPFAM" id="SSF52949">
    <property type="entry name" value="Macro domain-like"/>
    <property type="match status" value="1"/>
</dbReference>
<accession>A0A839TC14</accession>
<sequence length="194" mass="21821">MAHLQPTHAPILNSSAQLMILPVNNAGILLDPILTRSKNLYPDNYQRYHRACRDGSLMVGSCLMHKCSREQVGLGVSSNGNQPSYIANLVISDHPYHQTRTRWLTAALVDLQQQLVPLIRYQGIRRVALLARPLISSQGQNTPLKNSDKDSSDDEIAKSIALDWYNDILPLVTHHLQDLPKLRIDIHLPKDINI</sequence>
<dbReference type="Proteomes" id="UP000588111">
    <property type="component" value="Unassembled WGS sequence"/>
</dbReference>
<dbReference type="RefSeq" id="WP_183619418.1">
    <property type="nucleotide sequence ID" value="NZ_CAJHAH010000001.1"/>
</dbReference>
<evidence type="ECO:0000313" key="1">
    <source>
        <dbReference type="EMBL" id="MBB3106540.1"/>
    </source>
</evidence>
<keyword evidence="2" id="KW-1185">Reference proteome</keyword>
<organism evidence="1 2">
    <name type="scientific">Psychrobacter luti</name>
    <dbReference type="NCBI Taxonomy" id="198481"/>
    <lineage>
        <taxon>Bacteria</taxon>
        <taxon>Pseudomonadati</taxon>
        <taxon>Pseudomonadota</taxon>
        <taxon>Gammaproteobacteria</taxon>
        <taxon>Moraxellales</taxon>
        <taxon>Moraxellaceae</taxon>
        <taxon>Psychrobacter</taxon>
    </lineage>
</organism>
<dbReference type="AlphaFoldDB" id="A0A839TC14"/>
<dbReference type="InterPro" id="IPR043472">
    <property type="entry name" value="Macro_dom-like"/>
</dbReference>
<proteinExistence type="predicted"/>
<comment type="caution">
    <text evidence="1">The sequence shown here is derived from an EMBL/GenBank/DDBJ whole genome shotgun (WGS) entry which is preliminary data.</text>
</comment>
<evidence type="ECO:0000313" key="2">
    <source>
        <dbReference type="Proteomes" id="UP000588111"/>
    </source>
</evidence>
<dbReference type="Gene3D" id="3.40.220.10">
    <property type="entry name" value="Leucine Aminopeptidase, subunit E, domain 1"/>
    <property type="match status" value="1"/>
</dbReference>
<name>A0A839TC14_9GAMM</name>
<reference evidence="1 2" key="1">
    <citation type="submission" date="2020-08" db="EMBL/GenBank/DDBJ databases">
        <title>Genomic Encyclopedia of Type Strains, Phase III (KMG-III): the genomes of soil and plant-associated and newly described type strains.</title>
        <authorList>
            <person name="Whitman W."/>
        </authorList>
    </citation>
    <scope>NUCLEOTIDE SEQUENCE [LARGE SCALE GENOMIC DNA]</scope>
    <source>
        <strain evidence="1 2">CECT 5885</strain>
    </source>
</reference>